<dbReference type="PROSITE" id="PS51257">
    <property type="entry name" value="PROKAR_LIPOPROTEIN"/>
    <property type="match status" value="1"/>
</dbReference>
<keyword evidence="2" id="KW-1185">Reference proteome</keyword>
<comment type="caution">
    <text evidence="1">The sequence shown here is derived from an EMBL/GenBank/DDBJ whole genome shotgun (WGS) entry which is preliminary data.</text>
</comment>
<dbReference type="RefSeq" id="WP_186960823.1">
    <property type="nucleotide sequence ID" value="NZ_JACOOI010000025.1"/>
</dbReference>
<dbReference type="Pfam" id="PF17170">
    <property type="entry name" value="DUF5128"/>
    <property type="match status" value="1"/>
</dbReference>
<reference evidence="1 2" key="1">
    <citation type="submission" date="2020-08" db="EMBL/GenBank/DDBJ databases">
        <title>Genome public.</title>
        <authorList>
            <person name="Liu C."/>
            <person name="Sun Q."/>
        </authorList>
    </citation>
    <scope>NUCLEOTIDE SEQUENCE [LARGE SCALE GENOMIC DNA]</scope>
    <source>
        <strain evidence="1 2">BX2</strain>
    </source>
</reference>
<organism evidence="1 2">
    <name type="scientific">Parabacteroides segnis</name>
    <dbReference type="NCBI Taxonomy" id="2763058"/>
    <lineage>
        <taxon>Bacteria</taxon>
        <taxon>Pseudomonadati</taxon>
        <taxon>Bacteroidota</taxon>
        <taxon>Bacteroidia</taxon>
        <taxon>Bacteroidales</taxon>
        <taxon>Tannerellaceae</taxon>
        <taxon>Parabacteroides</taxon>
    </lineage>
</organism>
<dbReference type="Gene3D" id="2.120.10.30">
    <property type="entry name" value="TolB, C-terminal domain"/>
    <property type="match status" value="1"/>
</dbReference>
<gene>
    <name evidence="1" type="ORF">H8S77_19480</name>
</gene>
<dbReference type="SUPFAM" id="SSF63825">
    <property type="entry name" value="YWTD domain"/>
    <property type="match status" value="1"/>
</dbReference>
<dbReference type="Proteomes" id="UP000644010">
    <property type="component" value="Unassembled WGS sequence"/>
</dbReference>
<accession>A0ABR7E6S4</accession>
<dbReference type="InterPro" id="IPR011042">
    <property type="entry name" value="6-blade_b-propeller_TolB-like"/>
</dbReference>
<evidence type="ECO:0000313" key="2">
    <source>
        <dbReference type="Proteomes" id="UP000644010"/>
    </source>
</evidence>
<dbReference type="EMBL" id="JACOOI010000025">
    <property type="protein sequence ID" value="MBC5645066.1"/>
    <property type="molecule type" value="Genomic_DNA"/>
</dbReference>
<proteinExistence type="predicted"/>
<name>A0ABR7E6S4_9BACT</name>
<sequence>MKLFLLLSILIFCSCSRNEQNTNIETLFFDENNKLDINDIISYKFIPLETSDDCLINGTKQIVIEDNYIYVNSGGDKLLVFDISGKFITQIGNKGNGPGEYRLICNFHINKEKGIITIADSGQNRIIYYKLSDYKHIKTKTIFYFVDCCWLSDGNIAWFFLGGYNSKNKEKYFIKITDSQLNELNLLYPMDIELQYPIFSGSLFYTLNQNCYFNLSHISTIYKVTSSNIIPVYQLDLGIHKFAPQEWIDREAGRNYSAIVKTEYISAQNVRETNNYVSIGYCAQGANAYIGFYNKTTGQSYKYALPEFIRHTGLTGVGIVKNTFKDYFITALNSSILKRNPNSKIPELKIISENINEEDNPVICLMKLN</sequence>
<evidence type="ECO:0000313" key="1">
    <source>
        <dbReference type="EMBL" id="MBC5645066.1"/>
    </source>
</evidence>
<protein>
    <submittedName>
        <fullName evidence="1">6-bladed beta-propeller</fullName>
    </submittedName>
</protein>